<sequence length="503" mass="54210">MAKDKAAKPSSSKKKDASTTNAKPAKSTNAKPAKSTKATSKSSGLSEERIADSDSDNEPAPVPKKTTPKKPTPKSTTKKESTKKSKAVSPPSSESEESSSAEETTKVVPKKPEGVPPKVNGVKRKAEEEESSGKESRSSDEEAEAEKPQAKKAKTTTTKAASPPSSDEEESSAESEAEKSAAAARAATPKDKQPALAQQQQSSLQSIPAKPFEPPSGYSSFDVEIPDSDSHLSKKNLAGKQIWHITAPSNVPIKTITEVALDAVSNGTPVLNYKDVDYVLDEDTSYDTKFSNVLLPGDAGFQHAGQNVDRTLRLQQKIELPNLSKKQADLNTGSNAAADIAQAPVSDIRPQPKGLKMRYKPPGFGKGDPGMMSGSSDDEGQQSSNKGFQFPKTLGAHGAADEPETALTEKSKKKDKKRRKSENLIDGDVEMVNGDSMPPPSSKKKKKKQEDGLERVVSKESERSQEKEDETPEEKARRREQKRLKKEAKKRAKEGESGLEKSF</sequence>
<protein>
    <submittedName>
        <fullName evidence="2">Uncharacterized protein</fullName>
    </submittedName>
</protein>
<dbReference type="GO" id="GO:0006360">
    <property type="term" value="P:transcription by RNA polymerase I"/>
    <property type="evidence" value="ECO:0007669"/>
    <property type="project" value="InterPro"/>
</dbReference>
<feature type="compositionally biased region" description="Acidic residues" evidence="1">
    <location>
        <begin position="166"/>
        <end position="175"/>
    </location>
</feature>
<dbReference type="GeneID" id="71992946"/>
<feature type="compositionally biased region" description="Basic and acidic residues" evidence="1">
    <location>
        <begin position="493"/>
        <end position="503"/>
    </location>
</feature>
<feature type="region of interest" description="Disordered" evidence="1">
    <location>
        <begin position="335"/>
        <end position="503"/>
    </location>
</feature>
<dbReference type="OrthoDB" id="76224at2759"/>
<dbReference type="KEGG" id="ffu:CLAFUR5_13068"/>
<proteinExistence type="predicted"/>
<feature type="compositionally biased region" description="Basic and acidic residues" evidence="1">
    <location>
        <begin position="124"/>
        <end position="149"/>
    </location>
</feature>
<gene>
    <name evidence="2" type="ORF">CLAFUR5_13068</name>
</gene>
<keyword evidence="3" id="KW-1185">Reference proteome</keyword>
<name>A0A9Q8UVL1_PASFU</name>
<dbReference type="AlphaFoldDB" id="A0A9Q8UVL1"/>
<dbReference type="PANTHER" id="PTHR28155:SF1">
    <property type="entry name" value="DNA-DIRECTED RNA POLYMERASE I SUBUNIT RPA34.5-DOMAIN-CONTAINING PROTEIN"/>
    <property type="match status" value="1"/>
</dbReference>
<feature type="compositionally biased region" description="Low complexity" evidence="1">
    <location>
        <begin position="194"/>
        <end position="209"/>
    </location>
</feature>
<evidence type="ECO:0000256" key="1">
    <source>
        <dbReference type="SAM" id="MobiDB-lite"/>
    </source>
</evidence>
<organism evidence="2 3">
    <name type="scientific">Passalora fulva</name>
    <name type="common">Tomato leaf mold</name>
    <name type="synonym">Cladosporium fulvum</name>
    <dbReference type="NCBI Taxonomy" id="5499"/>
    <lineage>
        <taxon>Eukaryota</taxon>
        <taxon>Fungi</taxon>
        <taxon>Dikarya</taxon>
        <taxon>Ascomycota</taxon>
        <taxon>Pezizomycotina</taxon>
        <taxon>Dothideomycetes</taxon>
        <taxon>Dothideomycetidae</taxon>
        <taxon>Mycosphaerellales</taxon>
        <taxon>Mycosphaerellaceae</taxon>
        <taxon>Fulvia</taxon>
    </lineage>
</organism>
<evidence type="ECO:0000313" key="2">
    <source>
        <dbReference type="EMBL" id="UJO24083.1"/>
    </source>
</evidence>
<dbReference type="EMBL" id="CP090173">
    <property type="protein sequence ID" value="UJO24083.1"/>
    <property type="molecule type" value="Genomic_DNA"/>
</dbReference>
<dbReference type="Gene3D" id="6.20.250.70">
    <property type="match status" value="1"/>
</dbReference>
<reference evidence="2" key="2">
    <citation type="journal article" date="2022" name="Microb. Genom.">
        <title>A chromosome-scale genome assembly of the tomato pathogen Cladosporium fulvum reveals a compartmentalized genome architecture and the presence of a dispensable chromosome.</title>
        <authorList>
            <person name="Zaccaron A.Z."/>
            <person name="Chen L.H."/>
            <person name="Samaras A."/>
            <person name="Stergiopoulos I."/>
        </authorList>
    </citation>
    <scope>NUCLEOTIDE SEQUENCE</scope>
    <source>
        <strain evidence="2">Race5_Kim</strain>
    </source>
</reference>
<feature type="compositionally biased region" description="Low complexity" evidence="1">
    <location>
        <begin position="18"/>
        <end position="43"/>
    </location>
</feature>
<dbReference type="InterPro" id="IPR053263">
    <property type="entry name" value="Euk_RPA34_RNAP_subunit"/>
</dbReference>
<evidence type="ECO:0000313" key="3">
    <source>
        <dbReference type="Proteomes" id="UP000756132"/>
    </source>
</evidence>
<dbReference type="PANTHER" id="PTHR28155">
    <property type="entry name" value="ACR243WP"/>
    <property type="match status" value="1"/>
</dbReference>
<feature type="compositionally biased region" description="Basic residues" evidence="1">
    <location>
        <begin position="478"/>
        <end position="492"/>
    </location>
</feature>
<feature type="compositionally biased region" description="Basic and acidic residues" evidence="1">
    <location>
        <begin position="448"/>
        <end position="466"/>
    </location>
</feature>
<feature type="compositionally biased region" description="Basic and acidic residues" evidence="1">
    <location>
        <begin position="1"/>
        <end position="17"/>
    </location>
</feature>
<reference evidence="2" key="1">
    <citation type="submission" date="2021-12" db="EMBL/GenBank/DDBJ databases">
        <authorList>
            <person name="Zaccaron A."/>
            <person name="Stergiopoulos I."/>
        </authorList>
    </citation>
    <scope>NUCLEOTIDE SEQUENCE</scope>
    <source>
        <strain evidence="2">Race5_Kim</strain>
    </source>
</reference>
<dbReference type="Pfam" id="PF08208">
    <property type="entry name" value="RNA_polI_A34"/>
    <property type="match status" value="1"/>
</dbReference>
<dbReference type="RefSeq" id="XP_047768449.1">
    <property type="nucleotide sequence ID" value="XM_047912216.1"/>
</dbReference>
<accession>A0A9Q8UVL1</accession>
<dbReference type="InterPro" id="IPR013240">
    <property type="entry name" value="DNA-dir_RNA_pol1_su_RPA34"/>
</dbReference>
<dbReference type="Proteomes" id="UP000756132">
    <property type="component" value="Chromosome 11"/>
</dbReference>
<feature type="region of interest" description="Disordered" evidence="1">
    <location>
        <begin position="1"/>
        <end position="225"/>
    </location>
</feature>
<feature type="compositionally biased region" description="Low complexity" evidence="1">
    <location>
        <begin position="155"/>
        <end position="165"/>
    </location>
</feature>